<evidence type="ECO:0000256" key="2">
    <source>
        <dbReference type="ARBA" id="ARBA00023239"/>
    </source>
</evidence>
<keyword evidence="5" id="KW-1185">Reference proteome</keyword>
<keyword evidence="2" id="KW-0456">Lyase</keyword>
<dbReference type="PANTHER" id="PTHR22789:SF0">
    <property type="entry name" value="3-OXO-TETRONATE 4-PHOSPHATE DECARBOXYLASE-RELATED"/>
    <property type="match status" value="1"/>
</dbReference>
<gene>
    <name evidence="4" type="ORF">ACFQ3W_22140</name>
</gene>
<accession>A0ABW3S3A8</accession>
<dbReference type="Pfam" id="PF00596">
    <property type="entry name" value="Aldolase_II"/>
    <property type="match status" value="2"/>
</dbReference>
<dbReference type="Gene3D" id="3.40.225.10">
    <property type="entry name" value="Class II aldolase/adducin N-terminal domain"/>
    <property type="match status" value="2"/>
</dbReference>
<dbReference type="InterPro" id="IPR036409">
    <property type="entry name" value="Aldolase_II/adducin_N_sf"/>
</dbReference>
<dbReference type="SMART" id="SM01007">
    <property type="entry name" value="Aldolase_II"/>
    <property type="match status" value="1"/>
</dbReference>
<dbReference type="EMBL" id="JBHTLM010000023">
    <property type="protein sequence ID" value="MFD1178982.1"/>
    <property type="molecule type" value="Genomic_DNA"/>
</dbReference>
<sequence length="402" mass="43788">MNIAEAKERVVEAGRKLVESKLIARTWGNVSCRISESRFVITPRGRDYLSLTPDDIVEVEISDCSYSGDIKPSSEKGIHAAVYRQHPDVHFVIHTHQENASVVSAVGVDSMKVEGGLPLLGGEVICAPYALPTTKKLAQSVALTLTRSKGNAVILTNHGALCFGENDDQAFTVASELENACDRFVTGHYLRVSGHTDYDPDQMRRYAISRLTGSAEMVPGSMQQGCFSEAERTGNGFRMHMSGGGIVNVKFDQLDASLPEEARMYHNIFKKHRKINYIVHANTPNIAAVSHVGITLRPYLDDFAQLVGTSVKTVEKHSAPINAALKGASAVFIRKSGALCCGGSKGDAAAVAMVMEKNCKAFIGALLFGDKSKPIHRLECALMRFIYLKDYSKAIKKPSLTR</sequence>
<feature type="domain" description="Class II aldolase/adducin N-terminal" evidence="3">
    <location>
        <begin position="8"/>
        <end position="185"/>
    </location>
</feature>
<keyword evidence="1" id="KW-0479">Metal-binding</keyword>
<evidence type="ECO:0000313" key="5">
    <source>
        <dbReference type="Proteomes" id="UP001597262"/>
    </source>
</evidence>
<dbReference type="RefSeq" id="WP_379321411.1">
    <property type="nucleotide sequence ID" value="NZ_JBHTLM010000023.1"/>
</dbReference>
<organism evidence="4 5">
    <name type="scientific">Paenibacillus puldeungensis</name>
    <dbReference type="NCBI Taxonomy" id="696536"/>
    <lineage>
        <taxon>Bacteria</taxon>
        <taxon>Bacillati</taxon>
        <taxon>Bacillota</taxon>
        <taxon>Bacilli</taxon>
        <taxon>Bacillales</taxon>
        <taxon>Paenibacillaceae</taxon>
        <taxon>Paenibacillus</taxon>
    </lineage>
</organism>
<comment type="caution">
    <text evidence="4">The sequence shown here is derived from an EMBL/GenBank/DDBJ whole genome shotgun (WGS) entry which is preliminary data.</text>
</comment>
<evidence type="ECO:0000313" key="4">
    <source>
        <dbReference type="EMBL" id="MFD1178982.1"/>
    </source>
</evidence>
<evidence type="ECO:0000256" key="1">
    <source>
        <dbReference type="ARBA" id="ARBA00022723"/>
    </source>
</evidence>
<dbReference type="PANTHER" id="PTHR22789">
    <property type="entry name" value="FUCULOSE PHOSPHATE ALDOLASE"/>
    <property type="match status" value="1"/>
</dbReference>
<dbReference type="SUPFAM" id="SSF53639">
    <property type="entry name" value="AraD/HMP-PK domain-like"/>
    <property type="match status" value="2"/>
</dbReference>
<proteinExistence type="predicted"/>
<dbReference type="InterPro" id="IPR001303">
    <property type="entry name" value="Aldolase_II/adducin_N"/>
</dbReference>
<dbReference type="Proteomes" id="UP001597262">
    <property type="component" value="Unassembled WGS sequence"/>
</dbReference>
<dbReference type="InterPro" id="IPR050197">
    <property type="entry name" value="Aldolase_class_II_sugar_metab"/>
</dbReference>
<reference evidence="5" key="1">
    <citation type="journal article" date="2019" name="Int. J. Syst. Evol. Microbiol.">
        <title>The Global Catalogue of Microorganisms (GCM) 10K type strain sequencing project: providing services to taxonomists for standard genome sequencing and annotation.</title>
        <authorList>
            <consortium name="The Broad Institute Genomics Platform"/>
            <consortium name="The Broad Institute Genome Sequencing Center for Infectious Disease"/>
            <person name="Wu L."/>
            <person name="Ma J."/>
        </authorList>
    </citation>
    <scope>NUCLEOTIDE SEQUENCE [LARGE SCALE GENOMIC DNA]</scope>
    <source>
        <strain evidence="5">CCUG 59189</strain>
    </source>
</reference>
<protein>
    <submittedName>
        <fullName evidence="4">Class II aldolase/adducin family protein</fullName>
    </submittedName>
</protein>
<evidence type="ECO:0000259" key="3">
    <source>
        <dbReference type="SMART" id="SM01007"/>
    </source>
</evidence>
<name>A0ABW3S3A8_9BACL</name>